<gene>
    <name evidence="2" type="ORF">AK812_SmicGene43493</name>
</gene>
<organism evidence="2 3">
    <name type="scientific">Symbiodinium microadriaticum</name>
    <name type="common">Dinoflagellate</name>
    <name type="synonym">Zooxanthella microadriatica</name>
    <dbReference type="NCBI Taxonomy" id="2951"/>
    <lineage>
        <taxon>Eukaryota</taxon>
        <taxon>Sar</taxon>
        <taxon>Alveolata</taxon>
        <taxon>Dinophyceae</taxon>
        <taxon>Suessiales</taxon>
        <taxon>Symbiodiniaceae</taxon>
        <taxon>Symbiodinium</taxon>
    </lineage>
</organism>
<feature type="region of interest" description="Disordered" evidence="1">
    <location>
        <begin position="145"/>
        <end position="168"/>
    </location>
</feature>
<protein>
    <submittedName>
        <fullName evidence="2">Uncharacterized protein</fullName>
    </submittedName>
</protein>
<dbReference type="Proteomes" id="UP000186817">
    <property type="component" value="Unassembled WGS sequence"/>
</dbReference>
<sequence length="310" mass="34609">MRDSESTSPRPLTITVNTASYTFLTGLLANMARLEDQFLWGFTQRLRRRAEEDLARTGVKSVGTGWCSDQGGRNEGHRLFCPAAVEEPRDTRPNIAEHFMTECLEESSVTKAPRFEEQLHRSPIQLKMSPKIPEALVAQCLDGDMGGGTEPAAEETAEEAPEETPAVDSREFALDSVYRIARAFKNTIPAKWERLGTMDVSIPDLAVCYSSHLDCRYLSVFSSVVSVKEQPAETRGVRISGEAFPQLGRLWPYLRNFPGLRSFAPYPEAIGHWFPEQLPRNYNGDYRYTCNPFADDLGPELPGAAATPPF</sequence>
<dbReference type="EMBL" id="LSRX01001990">
    <property type="protein sequence ID" value="OLP76557.1"/>
    <property type="molecule type" value="Genomic_DNA"/>
</dbReference>
<proteinExistence type="predicted"/>
<accession>A0A1Q9C0W7</accession>
<keyword evidence="3" id="KW-1185">Reference proteome</keyword>
<evidence type="ECO:0000313" key="2">
    <source>
        <dbReference type="EMBL" id="OLP76557.1"/>
    </source>
</evidence>
<comment type="caution">
    <text evidence="2">The sequence shown here is derived from an EMBL/GenBank/DDBJ whole genome shotgun (WGS) entry which is preliminary data.</text>
</comment>
<dbReference type="AlphaFoldDB" id="A0A1Q9C0W7"/>
<reference evidence="2 3" key="1">
    <citation type="submission" date="2016-02" db="EMBL/GenBank/DDBJ databases">
        <title>Genome analysis of coral dinoflagellate symbionts highlights evolutionary adaptations to a symbiotic lifestyle.</title>
        <authorList>
            <person name="Aranda M."/>
            <person name="Li Y."/>
            <person name="Liew Y.J."/>
            <person name="Baumgarten S."/>
            <person name="Simakov O."/>
            <person name="Wilson M."/>
            <person name="Piel J."/>
            <person name="Ashoor H."/>
            <person name="Bougouffa S."/>
            <person name="Bajic V.B."/>
            <person name="Ryu T."/>
            <person name="Ravasi T."/>
            <person name="Bayer T."/>
            <person name="Micklem G."/>
            <person name="Kim H."/>
            <person name="Bhak J."/>
            <person name="Lajeunesse T.C."/>
            <person name="Voolstra C.R."/>
        </authorList>
    </citation>
    <scope>NUCLEOTIDE SEQUENCE [LARGE SCALE GENOMIC DNA]</scope>
    <source>
        <strain evidence="2 3">CCMP2467</strain>
    </source>
</reference>
<name>A0A1Q9C0W7_SYMMI</name>
<feature type="compositionally biased region" description="Acidic residues" evidence="1">
    <location>
        <begin position="152"/>
        <end position="162"/>
    </location>
</feature>
<evidence type="ECO:0000313" key="3">
    <source>
        <dbReference type="Proteomes" id="UP000186817"/>
    </source>
</evidence>
<evidence type="ECO:0000256" key="1">
    <source>
        <dbReference type="SAM" id="MobiDB-lite"/>
    </source>
</evidence>